<reference evidence="1" key="1">
    <citation type="submission" date="2020-05" db="EMBL/GenBank/DDBJ databases">
        <authorList>
            <person name="Chiriac C."/>
            <person name="Salcher M."/>
            <person name="Ghai R."/>
            <person name="Kavagutti S V."/>
        </authorList>
    </citation>
    <scope>NUCLEOTIDE SEQUENCE</scope>
</reference>
<gene>
    <name evidence="1" type="ORF">UFOPK1440_00767</name>
</gene>
<organism evidence="1">
    <name type="scientific">freshwater metagenome</name>
    <dbReference type="NCBI Taxonomy" id="449393"/>
    <lineage>
        <taxon>unclassified sequences</taxon>
        <taxon>metagenomes</taxon>
        <taxon>ecological metagenomes</taxon>
    </lineage>
</organism>
<proteinExistence type="predicted"/>
<protein>
    <submittedName>
        <fullName evidence="1">Unannotated protein</fullName>
    </submittedName>
</protein>
<evidence type="ECO:0000313" key="1">
    <source>
        <dbReference type="EMBL" id="CAB4545692.1"/>
    </source>
</evidence>
<accession>A0A6J6C2X3</accession>
<name>A0A6J6C2X3_9ZZZZ</name>
<dbReference type="EMBL" id="CAEZSP010000037">
    <property type="protein sequence ID" value="CAB4545692.1"/>
    <property type="molecule type" value="Genomic_DNA"/>
</dbReference>
<sequence>MIEREFGVGPGFGRNAEGETLLVFTLIFSKLARLIMQQVEAER</sequence>
<dbReference type="AlphaFoldDB" id="A0A6J6C2X3"/>